<evidence type="ECO:0000313" key="7">
    <source>
        <dbReference type="EMBL" id="KAF6751691.1"/>
    </source>
</evidence>
<dbReference type="GO" id="GO:0005524">
    <property type="term" value="F:ATP binding"/>
    <property type="evidence" value="ECO:0007669"/>
    <property type="project" value="UniProtKB-KW"/>
</dbReference>
<gene>
    <name evidence="7" type="ORF">DFP72DRAFT_968371</name>
</gene>
<dbReference type="GO" id="GO:0005634">
    <property type="term" value="C:nucleus"/>
    <property type="evidence" value="ECO:0007669"/>
    <property type="project" value="TreeGrafter"/>
</dbReference>
<proteinExistence type="predicted"/>
<feature type="region of interest" description="Disordered" evidence="4">
    <location>
        <begin position="304"/>
        <end position="335"/>
    </location>
</feature>
<dbReference type="InterPro" id="IPR014001">
    <property type="entry name" value="Helicase_ATP-bd"/>
</dbReference>
<dbReference type="Gene3D" id="3.40.50.10810">
    <property type="entry name" value="Tandem AAA-ATPase domain"/>
    <property type="match status" value="1"/>
</dbReference>
<keyword evidence="1" id="KW-0547">Nucleotide-binding</keyword>
<dbReference type="InterPro" id="IPR050628">
    <property type="entry name" value="SNF2_RAD54_helicase_TF"/>
</dbReference>
<dbReference type="PANTHER" id="PTHR45626:SF14">
    <property type="entry name" value="ATP-DEPENDENT DNA HELICASE (EUROFUNG)"/>
    <property type="match status" value="1"/>
</dbReference>
<evidence type="ECO:0000256" key="2">
    <source>
        <dbReference type="ARBA" id="ARBA00022801"/>
    </source>
</evidence>
<feature type="region of interest" description="Disordered" evidence="4">
    <location>
        <begin position="29"/>
        <end position="72"/>
    </location>
</feature>
<dbReference type="AlphaFoldDB" id="A0A8H6HS10"/>
<dbReference type="CDD" id="cd18793">
    <property type="entry name" value="SF2_C_SNF"/>
    <property type="match status" value="1"/>
</dbReference>
<reference evidence="7 8" key="1">
    <citation type="submission" date="2020-07" db="EMBL/GenBank/DDBJ databases">
        <title>Comparative genomics of pyrophilous fungi reveals a link between fire events and developmental genes.</title>
        <authorList>
            <consortium name="DOE Joint Genome Institute"/>
            <person name="Steindorff A.S."/>
            <person name="Carver A."/>
            <person name="Calhoun S."/>
            <person name="Stillman K."/>
            <person name="Liu H."/>
            <person name="Lipzen A."/>
            <person name="Pangilinan J."/>
            <person name="Labutti K."/>
            <person name="Bruns T.D."/>
            <person name="Grigoriev I.V."/>
        </authorList>
    </citation>
    <scope>NUCLEOTIDE SEQUENCE [LARGE SCALE GENOMIC DNA]</scope>
    <source>
        <strain evidence="7 8">CBS 144469</strain>
    </source>
</reference>
<dbReference type="Gene3D" id="3.40.50.300">
    <property type="entry name" value="P-loop containing nucleotide triphosphate hydrolases"/>
    <property type="match status" value="1"/>
</dbReference>
<evidence type="ECO:0000256" key="1">
    <source>
        <dbReference type="ARBA" id="ARBA00022741"/>
    </source>
</evidence>
<organism evidence="7 8">
    <name type="scientific">Ephemerocybe angulata</name>
    <dbReference type="NCBI Taxonomy" id="980116"/>
    <lineage>
        <taxon>Eukaryota</taxon>
        <taxon>Fungi</taxon>
        <taxon>Dikarya</taxon>
        <taxon>Basidiomycota</taxon>
        <taxon>Agaricomycotina</taxon>
        <taxon>Agaricomycetes</taxon>
        <taxon>Agaricomycetidae</taxon>
        <taxon>Agaricales</taxon>
        <taxon>Agaricineae</taxon>
        <taxon>Psathyrellaceae</taxon>
        <taxon>Ephemerocybe</taxon>
    </lineage>
</organism>
<name>A0A8H6HS10_9AGAR</name>
<dbReference type="GO" id="GO:0006281">
    <property type="term" value="P:DNA repair"/>
    <property type="evidence" value="ECO:0007669"/>
    <property type="project" value="TreeGrafter"/>
</dbReference>
<evidence type="ECO:0000259" key="6">
    <source>
        <dbReference type="PROSITE" id="PS51194"/>
    </source>
</evidence>
<sequence>MEARRRQLAEDPRFFTLQQDNRLAQRHRDVISVGSTSSESSQIDSAPRRPMPNQMRNPPPIEISSDDDEPQVVPNTIKTALNAQGTRPLQPTNGARAPFIQPGFLKLGPPKPSQVPTPAASSSSSSSSKDKDAEEIAVPNFQDDYRVYTSAETEKELRDLMGNAMNQDVEVDVDMEDAIVPGFKDGITLLAHQIVGRAWMKERETGKKAGGILADDMGLGKTIQTLTRIVEGKPHQSDREDGWSGCTLVVCPLSVVDQWKSEVEKMTKLRVVKHQGPNRTTDPAALRNNHIVVTTYDTVKSEYDNYTPPAKDESKQATLKKKKSRDDSSDSDSESDNFAAKLKAKSRKAPAKKCALFGIRWWRIVLDEAHTIKNAKTKAATSCCELEAKYRWCLTGTPMQNNVSEVQSLFKFLRIKPYSDANRFNVDIGKPISSGRGAGRAMKRLQVVLKNIMLRRRKNDTLNGKILIELPKRTVEVVPCPFDAHEKNFYESLETKMETVLDKLMKDANGKGGGAYMSVLLLLLRLRQACNHPLLVSKDFKKDSDAIESTPAREGGEDPDDLVAAFGQLAVIRKCQMCTIVLDSTNTGQGDWKTHCIPCVPLAKEARLAELERPTSAKIRKMISILREIEEREGNEKTIIFSQFTSMLDLIEPFLKDERVRYVRFDGSMKTAEREVSLNAIKTDPKVKVILISFKAGSTGLNLTACNNVILVDMWWNPALEDQAFDRAHRYGQTKDVWIYKLKIDGTVEDRILELQEKKRELANAALSGDKIKNMRLGMDDLLALFRPGRGDDDDDDDD</sequence>
<feature type="compositionally biased region" description="Low complexity" evidence="4">
    <location>
        <begin position="32"/>
        <end position="41"/>
    </location>
</feature>
<dbReference type="PROSITE" id="PS51194">
    <property type="entry name" value="HELICASE_CTER"/>
    <property type="match status" value="1"/>
</dbReference>
<dbReference type="OrthoDB" id="423559at2759"/>
<dbReference type="CDD" id="cd18008">
    <property type="entry name" value="DEXDc_SHPRH-like"/>
    <property type="match status" value="1"/>
</dbReference>
<evidence type="ECO:0000259" key="5">
    <source>
        <dbReference type="PROSITE" id="PS51192"/>
    </source>
</evidence>
<dbReference type="InterPro" id="IPR038718">
    <property type="entry name" value="SNF2-like_sf"/>
</dbReference>
<dbReference type="Proteomes" id="UP000521943">
    <property type="component" value="Unassembled WGS sequence"/>
</dbReference>
<dbReference type="InterPro" id="IPR027417">
    <property type="entry name" value="P-loop_NTPase"/>
</dbReference>
<dbReference type="GO" id="GO:0008094">
    <property type="term" value="F:ATP-dependent activity, acting on DNA"/>
    <property type="evidence" value="ECO:0007669"/>
    <property type="project" value="TreeGrafter"/>
</dbReference>
<dbReference type="GO" id="GO:0016787">
    <property type="term" value="F:hydrolase activity"/>
    <property type="evidence" value="ECO:0007669"/>
    <property type="project" value="UniProtKB-KW"/>
</dbReference>
<dbReference type="InterPro" id="IPR000330">
    <property type="entry name" value="SNF2_N"/>
</dbReference>
<evidence type="ECO:0000313" key="8">
    <source>
        <dbReference type="Proteomes" id="UP000521943"/>
    </source>
</evidence>
<dbReference type="SMART" id="SM00490">
    <property type="entry name" value="HELICc"/>
    <property type="match status" value="1"/>
</dbReference>
<comment type="caution">
    <text evidence="7">The sequence shown here is derived from an EMBL/GenBank/DDBJ whole genome shotgun (WGS) entry which is preliminary data.</text>
</comment>
<dbReference type="InterPro" id="IPR001650">
    <property type="entry name" value="Helicase_C-like"/>
</dbReference>
<feature type="domain" description="Helicase ATP-binding" evidence="5">
    <location>
        <begin position="202"/>
        <end position="416"/>
    </location>
</feature>
<accession>A0A8H6HS10</accession>
<protein>
    <submittedName>
        <fullName evidence="7">SNF2 family N-terminal domain-containing protein</fullName>
    </submittedName>
</protein>
<keyword evidence="8" id="KW-1185">Reference proteome</keyword>
<dbReference type="SMART" id="SM00487">
    <property type="entry name" value="DEXDc"/>
    <property type="match status" value="1"/>
</dbReference>
<dbReference type="PROSITE" id="PS51192">
    <property type="entry name" value="HELICASE_ATP_BIND_1"/>
    <property type="match status" value="1"/>
</dbReference>
<evidence type="ECO:0000256" key="3">
    <source>
        <dbReference type="ARBA" id="ARBA00022840"/>
    </source>
</evidence>
<dbReference type="Pfam" id="PF00176">
    <property type="entry name" value="SNF2-rel_dom"/>
    <property type="match status" value="1"/>
</dbReference>
<dbReference type="Pfam" id="PF00271">
    <property type="entry name" value="Helicase_C"/>
    <property type="match status" value="1"/>
</dbReference>
<dbReference type="InterPro" id="IPR049730">
    <property type="entry name" value="SNF2/RAD54-like_C"/>
</dbReference>
<keyword evidence="3" id="KW-0067">ATP-binding</keyword>
<keyword evidence="2" id="KW-0378">Hydrolase</keyword>
<feature type="region of interest" description="Disordered" evidence="4">
    <location>
        <begin position="100"/>
        <end position="138"/>
    </location>
</feature>
<feature type="domain" description="Helicase C-terminal" evidence="6">
    <location>
        <begin position="621"/>
        <end position="783"/>
    </location>
</feature>
<dbReference type="SUPFAM" id="SSF52540">
    <property type="entry name" value="P-loop containing nucleoside triphosphate hydrolases"/>
    <property type="match status" value="2"/>
</dbReference>
<evidence type="ECO:0000256" key="4">
    <source>
        <dbReference type="SAM" id="MobiDB-lite"/>
    </source>
</evidence>
<dbReference type="EMBL" id="JACGCI010000048">
    <property type="protein sequence ID" value="KAF6751691.1"/>
    <property type="molecule type" value="Genomic_DNA"/>
</dbReference>
<dbReference type="PANTHER" id="PTHR45626">
    <property type="entry name" value="TRANSCRIPTION TERMINATION FACTOR 2-RELATED"/>
    <property type="match status" value="1"/>
</dbReference>